<sequence>MTKLLTKKATKMQKPFDQIQLHAISKAAQAEMQDKLDNLSKPIKGLGQLERLADKLAGIQETTDLKIDQRICLIYCADHGIVSEAVSATSEPLSNVLSANVAEGHACVNALAMRNRCEVKVFDIGLAGNYQTTKMVDEKIQRGTKNMLTSDAMSRQDAVKSIQTGYDNAKQAIADGNQLLLLGEVGLGNTSASSAIVSTMLALPVDDVVDKGSDISVKQFEHKKQVIKDILAARQPDKTDPLGVLSKVGGFEIGATVGTMIAGAEAGVPVIMDGFISDAAAVLAKAFYPDITDHLIASHLSGEKGAQRVLDYLDLKPLLQLGMAVGEGSGAVVALALIDDIQSVLVNMNTLQDLNFEYEN</sequence>
<dbReference type="InterPro" id="IPR036087">
    <property type="entry name" value="Nict_dMeBzImd_PRibTrfase_sf"/>
</dbReference>
<dbReference type="Proteomes" id="UP000051977">
    <property type="component" value="Unassembled WGS sequence"/>
</dbReference>
<accession>A0ABR5PGT1</accession>
<keyword evidence="12" id="KW-1185">Reference proteome</keyword>
<dbReference type="Pfam" id="PF02277">
    <property type="entry name" value="DBI_PRT"/>
    <property type="match status" value="1"/>
</dbReference>
<dbReference type="GO" id="GO:0016757">
    <property type="term" value="F:glycosyltransferase activity"/>
    <property type="evidence" value="ECO:0007669"/>
    <property type="project" value="UniProtKB-KW"/>
</dbReference>
<dbReference type="NCBIfam" id="TIGR03160">
    <property type="entry name" value="cobT_DBIPRT"/>
    <property type="match status" value="1"/>
</dbReference>
<organism evidence="11 12">
    <name type="scientific">Lentilactobacillus rapi DSM 19907 = JCM 15042</name>
    <dbReference type="NCBI Taxonomy" id="1423795"/>
    <lineage>
        <taxon>Bacteria</taxon>
        <taxon>Bacillati</taxon>
        <taxon>Bacillota</taxon>
        <taxon>Bacilli</taxon>
        <taxon>Lactobacillales</taxon>
        <taxon>Lactobacillaceae</taxon>
        <taxon>Lentilactobacillus</taxon>
    </lineage>
</organism>
<evidence type="ECO:0000256" key="9">
    <source>
        <dbReference type="ARBA" id="ARBA00047340"/>
    </source>
</evidence>
<evidence type="ECO:0000256" key="8">
    <source>
        <dbReference type="ARBA" id="ARBA00022679"/>
    </source>
</evidence>
<protein>
    <recommendedName>
        <fullName evidence="5 10">Nicotinate-nucleotide--dimethylbenzimidazole phosphoribosyltransferase</fullName>
        <ecNumber evidence="4 10">2.4.2.21</ecNumber>
    </recommendedName>
</protein>
<evidence type="ECO:0000256" key="4">
    <source>
        <dbReference type="ARBA" id="ARBA00011991"/>
    </source>
</evidence>
<keyword evidence="6" id="KW-0169">Cobalamin biosynthesis</keyword>
<reference evidence="11 12" key="1">
    <citation type="journal article" date="2015" name="Genome Announc.">
        <title>Expanding the biotechnology potential of lactobacilli through comparative genomics of 213 strains and associated genera.</title>
        <authorList>
            <person name="Sun Z."/>
            <person name="Harris H.M."/>
            <person name="McCann A."/>
            <person name="Guo C."/>
            <person name="Argimon S."/>
            <person name="Zhang W."/>
            <person name="Yang X."/>
            <person name="Jeffery I.B."/>
            <person name="Cooney J.C."/>
            <person name="Kagawa T.F."/>
            <person name="Liu W."/>
            <person name="Song Y."/>
            <person name="Salvetti E."/>
            <person name="Wrobel A."/>
            <person name="Rasinkangas P."/>
            <person name="Parkhill J."/>
            <person name="Rea M.C."/>
            <person name="O'Sullivan O."/>
            <person name="Ritari J."/>
            <person name="Douillard F.P."/>
            <person name="Paul Ross R."/>
            <person name="Yang R."/>
            <person name="Briner A.E."/>
            <person name="Felis G.E."/>
            <person name="de Vos W.M."/>
            <person name="Barrangou R."/>
            <person name="Klaenhammer T.R."/>
            <person name="Caufield P.W."/>
            <person name="Cui Y."/>
            <person name="Zhang H."/>
            <person name="O'Toole P.W."/>
        </authorList>
    </citation>
    <scope>NUCLEOTIDE SEQUENCE [LARGE SCALE GENOMIC DNA]</scope>
    <source>
        <strain evidence="11 12">DSM 19907</strain>
    </source>
</reference>
<evidence type="ECO:0000256" key="6">
    <source>
        <dbReference type="ARBA" id="ARBA00022573"/>
    </source>
</evidence>
<dbReference type="EMBL" id="AZEI01000007">
    <property type="protein sequence ID" value="KRL18306.1"/>
    <property type="molecule type" value="Genomic_DNA"/>
</dbReference>
<dbReference type="CDD" id="cd02439">
    <property type="entry name" value="DMB-PRT_CobT"/>
    <property type="match status" value="1"/>
</dbReference>
<keyword evidence="8" id="KW-0808">Transferase</keyword>
<evidence type="ECO:0000256" key="10">
    <source>
        <dbReference type="NCBIfam" id="TIGR03160"/>
    </source>
</evidence>
<comment type="pathway">
    <text evidence="2">Nucleoside biosynthesis; alpha-ribazole biosynthesis; alpha-ribazole from 5,6-dimethylbenzimidazole: step 1/2.</text>
</comment>
<comment type="catalytic activity">
    <reaction evidence="9">
        <text>5,6-dimethylbenzimidazole + nicotinate beta-D-ribonucleotide = alpha-ribazole 5'-phosphate + nicotinate + H(+)</text>
        <dbReference type="Rhea" id="RHEA:11196"/>
        <dbReference type="ChEBI" id="CHEBI:15378"/>
        <dbReference type="ChEBI" id="CHEBI:15890"/>
        <dbReference type="ChEBI" id="CHEBI:32544"/>
        <dbReference type="ChEBI" id="CHEBI:57502"/>
        <dbReference type="ChEBI" id="CHEBI:57918"/>
        <dbReference type="EC" id="2.4.2.21"/>
    </reaction>
</comment>
<dbReference type="InterPro" id="IPR003200">
    <property type="entry name" value="Nict_dMeBzImd_PRibTrfase"/>
</dbReference>
<name>A0ABR5PGT1_9LACO</name>
<dbReference type="Gene3D" id="1.10.1610.10">
    <property type="match status" value="1"/>
</dbReference>
<evidence type="ECO:0000313" key="12">
    <source>
        <dbReference type="Proteomes" id="UP000051977"/>
    </source>
</evidence>
<comment type="caution">
    <text evidence="11">The sequence shown here is derived from an EMBL/GenBank/DDBJ whole genome shotgun (WGS) entry which is preliminary data.</text>
</comment>
<dbReference type="PANTHER" id="PTHR43463">
    <property type="entry name" value="NICOTINATE-NUCLEOTIDE--DIMETHYLBENZIMIDAZOLE PHOSPHORIBOSYLTRANSFERASE"/>
    <property type="match status" value="1"/>
</dbReference>
<keyword evidence="7 11" id="KW-0328">Glycosyltransferase</keyword>
<evidence type="ECO:0000256" key="1">
    <source>
        <dbReference type="ARBA" id="ARBA00002197"/>
    </source>
</evidence>
<evidence type="ECO:0000256" key="7">
    <source>
        <dbReference type="ARBA" id="ARBA00022676"/>
    </source>
</evidence>
<dbReference type="NCBIfam" id="NF000996">
    <property type="entry name" value="PRK00105.1"/>
    <property type="match status" value="1"/>
</dbReference>
<evidence type="ECO:0000256" key="5">
    <source>
        <dbReference type="ARBA" id="ARBA00015486"/>
    </source>
</evidence>
<evidence type="ECO:0000256" key="3">
    <source>
        <dbReference type="ARBA" id="ARBA00007110"/>
    </source>
</evidence>
<dbReference type="PANTHER" id="PTHR43463:SF1">
    <property type="entry name" value="NICOTINATE-NUCLEOTIDE--DIMETHYLBENZIMIDAZOLE PHOSPHORIBOSYLTRANSFERASE"/>
    <property type="match status" value="1"/>
</dbReference>
<dbReference type="EC" id="2.4.2.21" evidence="4 10"/>
<comment type="function">
    <text evidence="1">Catalyzes the synthesis of alpha-ribazole-5'-phosphate from nicotinate mononucleotide (NAMN) and 5,6-dimethylbenzimidazole (DMB).</text>
</comment>
<dbReference type="SUPFAM" id="SSF52733">
    <property type="entry name" value="Nicotinate mononucleotide:5,6-dimethylbenzimidazole phosphoribosyltransferase (CobT)"/>
    <property type="match status" value="1"/>
</dbReference>
<gene>
    <name evidence="11" type="ORF">FD12_GL000013</name>
</gene>
<evidence type="ECO:0000256" key="2">
    <source>
        <dbReference type="ARBA" id="ARBA00005049"/>
    </source>
</evidence>
<comment type="similarity">
    <text evidence="3">Belongs to the CobT family.</text>
</comment>
<dbReference type="InterPro" id="IPR017846">
    <property type="entry name" value="Nict_dMeBzImd_PRibTrfase_bact"/>
</dbReference>
<evidence type="ECO:0000313" key="11">
    <source>
        <dbReference type="EMBL" id="KRL18306.1"/>
    </source>
</evidence>
<dbReference type="InterPro" id="IPR023195">
    <property type="entry name" value="Nict_dMeBzImd_PRibTrfase_N"/>
</dbReference>
<proteinExistence type="inferred from homology"/>
<dbReference type="Gene3D" id="3.40.50.10210">
    <property type="match status" value="1"/>
</dbReference>